<dbReference type="EMBL" id="JBHUOK010000033">
    <property type="protein sequence ID" value="MFD2791655.1"/>
    <property type="molecule type" value="Genomic_DNA"/>
</dbReference>
<protein>
    <submittedName>
        <fullName evidence="1">DUF6702 family protein</fullName>
    </submittedName>
</protein>
<evidence type="ECO:0000313" key="2">
    <source>
        <dbReference type="Proteomes" id="UP001597532"/>
    </source>
</evidence>
<name>A0ABW5VK24_9FLAO</name>
<dbReference type="RefSeq" id="WP_251809221.1">
    <property type="nucleotide sequence ID" value="NZ_CP166679.1"/>
</dbReference>
<keyword evidence="2" id="KW-1185">Reference proteome</keyword>
<dbReference type="Proteomes" id="UP001597532">
    <property type="component" value="Unassembled WGS sequence"/>
</dbReference>
<dbReference type="Pfam" id="PF20420">
    <property type="entry name" value="DUF6702"/>
    <property type="match status" value="1"/>
</dbReference>
<gene>
    <name evidence="1" type="ORF">ACFS1K_17940</name>
</gene>
<comment type="caution">
    <text evidence="1">The sequence shown here is derived from an EMBL/GenBank/DDBJ whole genome shotgun (WGS) entry which is preliminary data.</text>
</comment>
<evidence type="ECO:0000313" key="1">
    <source>
        <dbReference type="EMBL" id="MFD2791655.1"/>
    </source>
</evidence>
<accession>A0ABW5VK24</accession>
<reference evidence="2" key="1">
    <citation type="journal article" date="2019" name="Int. J. Syst. Evol. Microbiol.">
        <title>The Global Catalogue of Microorganisms (GCM) 10K type strain sequencing project: providing services to taxonomists for standard genome sequencing and annotation.</title>
        <authorList>
            <consortium name="The Broad Institute Genomics Platform"/>
            <consortium name="The Broad Institute Genome Sequencing Center for Infectious Disease"/>
            <person name="Wu L."/>
            <person name="Ma J."/>
        </authorList>
    </citation>
    <scope>NUCLEOTIDE SEQUENCE [LARGE SCALE GENOMIC DNA]</scope>
    <source>
        <strain evidence="2">KCTC 52924</strain>
    </source>
</reference>
<sequence length="169" mass="19615">MGIIKKSCLLLLLPLFAFTAVHKFYLSVSKVEYSEKDRALQITTRIFIDDFDRVLQERYETKLQLGTKMESPQADMYIEKYLKSKFLISINGENASYKFLGKQYEDDIAICYLEVTEVAIESTRSIEVQNEVLMDLFEDQKNVIHFVVGGNKKSHVLIRENNKGMLNLE</sequence>
<dbReference type="InterPro" id="IPR046525">
    <property type="entry name" value="DUF6702"/>
</dbReference>
<proteinExistence type="predicted"/>
<organism evidence="1 2">
    <name type="scientific">Arenibacter antarcticus</name>
    <dbReference type="NCBI Taxonomy" id="2040469"/>
    <lineage>
        <taxon>Bacteria</taxon>
        <taxon>Pseudomonadati</taxon>
        <taxon>Bacteroidota</taxon>
        <taxon>Flavobacteriia</taxon>
        <taxon>Flavobacteriales</taxon>
        <taxon>Flavobacteriaceae</taxon>
        <taxon>Arenibacter</taxon>
    </lineage>
</organism>